<dbReference type="EMBL" id="CACVKT020007774">
    <property type="protein sequence ID" value="CAC5410593.1"/>
    <property type="molecule type" value="Genomic_DNA"/>
</dbReference>
<evidence type="ECO:0000313" key="3">
    <source>
        <dbReference type="EMBL" id="CAC5410593.1"/>
    </source>
</evidence>
<protein>
    <recommendedName>
        <fullName evidence="2">MAM domain-containing protein</fullName>
    </recommendedName>
</protein>
<dbReference type="Gene3D" id="2.60.120.200">
    <property type="match status" value="1"/>
</dbReference>
<sequence>MFLNDGSYVEESKTSVSTFEDDFGDWVAGSSQNVTWKRTNLVKDHTHVDSSSNGYSMTAVSYSDFHGTARIVTDIEFTQPICLSLWYQLYWNSFDSYFNIYQISDKNQVLLFTANHNFTSLADWNNISVDCFGRYPFKIALEADFRYRDGAARLLVISRYISTDNQTKLISENRTSVSTFEDNFGDWLNVSSNRSTWDRTRILPDHTQMTPGMNNITEGSVETPDESSIQFDIIGIAAGVSGGVLLTIIAVVVICRFRGSNGCDCVTKHITSLVRKGQGSRIIETGVYECSNIPSRLSDHAYDSFECANYYNMTNVPNSSTSGHHGNDRDLYINQ</sequence>
<evidence type="ECO:0000256" key="1">
    <source>
        <dbReference type="SAM" id="Phobius"/>
    </source>
</evidence>
<dbReference type="OrthoDB" id="6143732at2759"/>
<dbReference type="GO" id="GO:0016020">
    <property type="term" value="C:membrane"/>
    <property type="evidence" value="ECO:0007669"/>
    <property type="project" value="InterPro"/>
</dbReference>
<organism evidence="3 4">
    <name type="scientific">Mytilus coruscus</name>
    <name type="common">Sea mussel</name>
    <dbReference type="NCBI Taxonomy" id="42192"/>
    <lineage>
        <taxon>Eukaryota</taxon>
        <taxon>Metazoa</taxon>
        <taxon>Spiralia</taxon>
        <taxon>Lophotrochozoa</taxon>
        <taxon>Mollusca</taxon>
        <taxon>Bivalvia</taxon>
        <taxon>Autobranchia</taxon>
        <taxon>Pteriomorphia</taxon>
        <taxon>Mytilida</taxon>
        <taxon>Mytiloidea</taxon>
        <taxon>Mytilidae</taxon>
        <taxon>Mytilinae</taxon>
        <taxon>Mytilus</taxon>
    </lineage>
</organism>
<evidence type="ECO:0000313" key="4">
    <source>
        <dbReference type="Proteomes" id="UP000507470"/>
    </source>
</evidence>
<name>A0A6J8DPQ7_MYTCO</name>
<evidence type="ECO:0000259" key="2">
    <source>
        <dbReference type="SMART" id="SM00137"/>
    </source>
</evidence>
<dbReference type="InterPro" id="IPR013320">
    <property type="entry name" value="ConA-like_dom_sf"/>
</dbReference>
<keyword evidence="1" id="KW-0812">Transmembrane</keyword>
<accession>A0A6J8DPQ7</accession>
<dbReference type="Proteomes" id="UP000507470">
    <property type="component" value="Unassembled WGS sequence"/>
</dbReference>
<keyword evidence="4" id="KW-1185">Reference proteome</keyword>
<dbReference type="SMART" id="SM00137">
    <property type="entry name" value="MAM"/>
    <property type="match status" value="1"/>
</dbReference>
<dbReference type="Pfam" id="PF00629">
    <property type="entry name" value="MAM"/>
    <property type="match status" value="1"/>
</dbReference>
<dbReference type="InterPro" id="IPR000998">
    <property type="entry name" value="MAM_dom"/>
</dbReference>
<feature type="domain" description="MAM" evidence="2">
    <location>
        <begin position="13"/>
        <end position="168"/>
    </location>
</feature>
<dbReference type="SUPFAM" id="SSF49899">
    <property type="entry name" value="Concanavalin A-like lectins/glucanases"/>
    <property type="match status" value="1"/>
</dbReference>
<feature type="transmembrane region" description="Helical" evidence="1">
    <location>
        <begin position="233"/>
        <end position="254"/>
    </location>
</feature>
<gene>
    <name evidence="3" type="ORF">MCOR_43768</name>
</gene>
<proteinExistence type="predicted"/>
<dbReference type="AlphaFoldDB" id="A0A6J8DPQ7"/>
<keyword evidence="1" id="KW-0472">Membrane</keyword>
<keyword evidence="1" id="KW-1133">Transmembrane helix</keyword>
<reference evidence="3 4" key="1">
    <citation type="submission" date="2020-06" db="EMBL/GenBank/DDBJ databases">
        <authorList>
            <person name="Li R."/>
            <person name="Bekaert M."/>
        </authorList>
    </citation>
    <scope>NUCLEOTIDE SEQUENCE [LARGE SCALE GENOMIC DNA]</scope>
    <source>
        <strain evidence="4">wild</strain>
    </source>
</reference>